<feature type="domain" description="Helix-hairpin-helix DNA-binding motif class 1" evidence="3">
    <location>
        <begin position="193"/>
        <end position="212"/>
    </location>
</feature>
<accession>A0A387ASU0</accession>
<dbReference type="GO" id="GO:0006281">
    <property type="term" value="P:DNA repair"/>
    <property type="evidence" value="ECO:0007669"/>
    <property type="project" value="InterPro"/>
</dbReference>
<dbReference type="OrthoDB" id="9790239at2"/>
<dbReference type="AlphaFoldDB" id="A0A387ASU0"/>
<gene>
    <name evidence="4" type="ORF">D7I45_02755</name>
</gene>
<dbReference type="PANTHER" id="PTHR21180:SF32">
    <property type="entry name" value="ENDONUCLEASE_EXONUCLEASE_PHOSPHATASE FAMILY DOMAIN-CONTAINING PROTEIN 1"/>
    <property type="match status" value="1"/>
</dbReference>
<feature type="domain" description="Helix-hairpin-helix DNA-binding motif class 1" evidence="3">
    <location>
        <begin position="163"/>
        <end position="182"/>
    </location>
</feature>
<keyword evidence="2" id="KW-0812">Transmembrane</keyword>
<evidence type="ECO:0000313" key="5">
    <source>
        <dbReference type="Proteomes" id="UP000272003"/>
    </source>
</evidence>
<dbReference type="InterPro" id="IPR003583">
    <property type="entry name" value="Hlx-hairpin-Hlx_DNA-bd_motif"/>
</dbReference>
<dbReference type="GO" id="GO:0015627">
    <property type="term" value="C:type II protein secretion system complex"/>
    <property type="evidence" value="ECO:0007669"/>
    <property type="project" value="TreeGrafter"/>
</dbReference>
<feature type="region of interest" description="Disordered" evidence="1">
    <location>
        <begin position="49"/>
        <end position="72"/>
    </location>
</feature>
<dbReference type="SMART" id="SM00278">
    <property type="entry name" value="HhH1"/>
    <property type="match status" value="2"/>
</dbReference>
<feature type="compositionally biased region" description="Polar residues" evidence="1">
    <location>
        <begin position="49"/>
        <end position="70"/>
    </location>
</feature>
<keyword evidence="2" id="KW-1133">Transmembrane helix</keyword>
<keyword evidence="4" id="KW-0238">DNA-binding</keyword>
<dbReference type="EMBL" id="CP032626">
    <property type="protein sequence ID" value="AYF92461.1"/>
    <property type="molecule type" value="Genomic_DNA"/>
</dbReference>
<dbReference type="SUPFAM" id="SSF47781">
    <property type="entry name" value="RuvA domain 2-like"/>
    <property type="match status" value="1"/>
</dbReference>
<feature type="transmembrane region" description="Helical" evidence="2">
    <location>
        <begin position="20"/>
        <end position="41"/>
    </location>
</feature>
<dbReference type="Gene3D" id="3.10.560.10">
    <property type="entry name" value="Outer membrane lipoprotein wza domain like"/>
    <property type="match status" value="1"/>
</dbReference>
<dbReference type="Gene3D" id="1.10.150.310">
    <property type="entry name" value="Tex RuvX-like domain-like"/>
    <property type="match status" value="1"/>
</dbReference>
<reference evidence="4 5" key="1">
    <citation type="submission" date="2018-09" db="EMBL/GenBank/DDBJ databases">
        <title>Genome sequencing of strain BHWM-4.</title>
        <authorList>
            <person name="Heo J."/>
            <person name="Kim S.-J."/>
            <person name="Kwon S.-W."/>
        </authorList>
    </citation>
    <scope>NUCLEOTIDE SEQUENCE [LARGE SCALE GENOMIC DNA]</scope>
    <source>
        <strain evidence="4 5">BHWM-4</strain>
    </source>
</reference>
<dbReference type="Pfam" id="PF10531">
    <property type="entry name" value="SLBB"/>
    <property type="match status" value="1"/>
</dbReference>
<evidence type="ECO:0000256" key="1">
    <source>
        <dbReference type="SAM" id="MobiDB-lite"/>
    </source>
</evidence>
<organism evidence="4 5">
    <name type="scientific">Apilactobacillus bombintestini</name>
    <dbReference type="NCBI Taxonomy" id="2419772"/>
    <lineage>
        <taxon>Bacteria</taxon>
        <taxon>Bacillati</taxon>
        <taxon>Bacillota</taxon>
        <taxon>Bacilli</taxon>
        <taxon>Lactobacillales</taxon>
        <taxon>Lactobacillaceae</taxon>
        <taxon>Apilactobacillus</taxon>
    </lineage>
</organism>
<evidence type="ECO:0000259" key="3">
    <source>
        <dbReference type="SMART" id="SM00278"/>
    </source>
</evidence>
<proteinExistence type="predicted"/>
<evidence type="ECO:0000256" key="2">
    <source>
        <dbReference type="SAM" id="Phobius"/>
    </source>
</evidence>
<dbReference type="GO" id="GO:0003677">
    <property type="term" value="F:DNA binding"/>
    <property type="evidence" value="ECO:0007669"/>
    <property type="project" value="UniProtKB-KW"/>
</dbReference>
<dbReference type="InterPro" id="IPR051675">
    <property type="entry name" value="Endo/Exo/Phosphatase_dom_1"/>
</dbReference>
<dbReference type="Proteomes" id="UP000272003">
    <property type="component" value="Chromosome"/>
</dbReference>
<dbReference type="KEGG" id="abom:D7I45_02755"/>
<keyword evidence="5" id="KW-1185">Reference proteome</keyword>
<dbReference type="NCBIfam" id="TIGR00426">
    <property type="entry name" value="competence protein ComEA helix-hairpin-helix repeat region"/>
    <property type="match status" value="1"/>
</dbReference>
<dbReference type="InterPro" id="IPR019554">
    <property type="entry name" value="Soluble_ligand-bd"/>
</dbReference>
<name>A0A387ASU0_9LACO</name>
<dbReference type="RefSeq" id="WP_120784229.1">
    <property type="nucleotide sequence ID" value="NZ_CP032626.1"/>
</dbReference>
<dbReference type="PANTHER" id="PTHR21180">
    <property type="entry name" value="ENDONUCLEASE/EXONUCLEASE/PHOSPHATASE FAMILY DOMAIN-CONTAINING PROTEIN 1"/>
    <property type="match status" value="1"/>
</dbReference>
<sequence length="215" mass="23787">MNKILETIERIKDFINEYAYKIIISLVSACAILILAGFWLIRGSNLSTDNNGEPSGDQSNKVTSTESNDSGEVYVDVKGEVKHPGMYKLNSGSRVNDAIKQAEGFTKNADQSSINLAQNLSDEEVIVVDNYKNHKENTQNSFSNASSNNSEPGKIHLNSADTNELQKLDRVGAKTAQKIVDFRNENHGFKNIEEIKQVSGLGDKSYERLKDSVTL</sequence>
<evidence type="ECO:0000313" key="4">
    <source>
        <dbReference type="EMBL" id="AYF92461.1"/>
    </source>
</evidence>
<dbReference type="GO" id="GO:0015628">
    <property type="term" value="P:protein secretion by the type II secretion system"/>
    <property type="evidence" value="ECO:0007669"/>
    <property type="project" value="TreeGrafter"/>
</dbReference>
<dbReference type="InterPro" id="IPR004509">
    <property type="entry name" value="Competence_ComEA_HhH"/>
</dbReference>
<keyword evidence="2" id="KW-0472">Membrane</keyword>
<dbReference type="InterPro" id="IPR010994">
    <property type="entry name" value="RuvA_2-like"/>
</dbReference>
<dbReference type="Pfam" id="PF12836">
    <property type="entry name" value="HHH_3"/>
    <property type="match status" value="1"/>
</dbReference>
<protein>
    <submittedName>
        <fullName evidence="4">ComEA family DNA-binding protein</fullName>
    </submittedName>
</protein>